<name>A0ABS0EHR0_9FLAO</name>
<sequence>MININLFSKAIIVTTTQLTMILIAVATIFLVFILVAILKMYKLKAENRKLMQTNAYTDYEKSGEDLSSGHLYDDN</sequence>
<evidence type="ECO:0000313" key="3">
    <source>
        <dbReference type="Proteomes" id="UP000611215"/>
    </source>
</evidence>
<keyword evidence="1" id="KW-1133">Transmembrane helix</keyword>
<proteinExistence type="predicted"/>
<organism evidence="2 3">
    <name type="scientific">Winogradskyella marina</name>
    <dbReference type="NCBI Taxonomy" id="2785530"/>
    <lineage>
        <taxon>Bacteria</taxon>
        <taxon>Pseudomonadati</taxon>
        <taxon>Bacteroidota</taxon>
        <taxon>Flavobacteriia</taxon>
        <taxon>Flavobacteriales</taxon>
        <taxon>Flavobacteriaceae</taxon>
        <taxon>Winogradskyella</taxon>
    </lineage>
</organism>
<reference evidence="2 3" key="1">
    <citation type="submission" date="2020-11" db="EMBL/GenBank/DDBJ databases">
        <title>Winogradskyella marina sp. nov., isolated from marine sediment.</title>
        <authorList>
            <person name="Bo J."/>
            <person name="Wang S."/>
            <person name="Song X."/>
            <person name="Du Z."/>
        </authorList>
    </citation>
    <scope>NUCLEOTIDE SEQUENCE [LARGE SCALE GENOMIC DNA]</scope>
    <source>
        <strain evidence="2 3">F6397</strain>
    </source>
</reference>
<gene>
    <name evidence="2" type="ORF">ITJ86_08710</name>
</gene>
<dbReference type="EMBL" id="JADOET010000006">
    <property type="protein sequence ID" value="MBF8149978.1"/>
    <property type="molecule type" value="Genomic_DNA"/>
</dbReference>
<evidence type="ECO:0000313" key="2">
    <source>
        <dbReference type="EMBL" id="MBF8149978.1"/>
    </source>
</evidence>
<feature type="transmembrane region" description="Helical" evidence="1">
    <location>
        <begin position="20"/>
        <end position="41"/>
    </location>
</feature>
<accession>A0ABS0EHR0</accession>
<keyword evidence="1" id="KW-0472">Membrane</keyword>
<dbReference type="RefSeq" id="WP_195871253.1">
    <property type="nucleotide sequence ID" value="NZ_JADOET010000006.1"/>
</dbReference>
<evidence type="ECO:0000256" key="1">
    <source>
        <dbReference type="SAM" id="Phobius"/>
    </source>
</evidence>
<comment type="caution">
    <text evidence="2">The sequence shown here is derived from an EMBL/GenBank/DDBJ whole genome shotgun (WGS) entry which is preliminary data.</text>
</comment>
<dbReference type="Proteomes" id="UP000611215">
    <property type="component" value="Unassembled WGS sequence"/>
</dbReference>
<keyword evidence="3" id="KW-1185">Reference proteome</keyword>
<keyword evidence="1" id="KW-0812">Transmembrane</keyword>
<protein>
    <submittedName>
        <fullName evidence="2">Uncharacterized protein</fullName>
    </submittedName>
</protein>